<dbReference type="Pfam" id="PF20251">
    <property type="entry name" value="Big_14"/>
    <property type="match status" value="1"/>
</dbReference>
<gene>
    <name evidence="3" type="ORF">IAD03_03655</name>
</gene>
<keyword evidence="1" id="KW-0732">Signal</keyword>
<evidence type="ECO:0000313" key="3">
    <source>
        <dbReference type="EMBL" id="HIS78448.1"/>
    </source>
</evidence>
<reference evidence="3" key="1">
    <citation type="submission" date="2020-10" db="EMBL/GenBank/DDBJ databases">
        <authorList>
            <person name="Gilroy R."/>
        </authorList>
    </citation>
    <scope>NUCLEOTIDE SEQUENCE</scope>
    <source>
        <strain evidence="3">6086</strain>
    </source>
</reference>
<evidence type="ECO:0000259" key="2">
    <source>
        <dbReference type="Pfam" id="PF20251"/>
    </source>
</evidence>
<protein>
    <recommendedName>
        <fullName evidence="2">Bacterial Ig-like domain-containing protein</fullName>
    </recommendedName>
</protein>
<feature type="domain" description="Bacterial Ig-like" evidence="2">
    <location>
        <begin position="58"/>
        <end position="163"/>
    </location>
</feature>
<feature type="chain" id="PRO_5038520454" description="Bacterial Ig-like domain-containing protein" evidence="1">
    <location>
        <begin position="24"/>
        <end position="174"/>
    </location>
</feature>
<name>A0A9D1FR51_9FIRM</name>
<dbReference type="EMBL" id="DVJM01000065">
    <property type="protein sequence ID" value="HIS78448.1"/>
    <property type="molecule type" value="Genomic_DNA"/>
</dbReference>
<dbReference type="Proteomes" id="UP000824141">
    <property type="component" value="Unassembled WGS sequence"/>
</dbReference>
<evidence type="ECO:0000313" key="4">
    <source>
        <dbReference type="Proteomes" id="UP000824141"/>
    </source>
</evidence>
<comment type="caution">
    <text evidence="3">The sequence shown here is derived from an EMBL/GenBank/DDBJ whole genome shotgun (WGS) entry which is preliminary data.</text>
</comment>
<dbReference type="PROSITE" id="PS51257">
    <property type="entry name" value="PROKAR_LIPOPROTEIN"/>
    <property type="match status" value="1"/>
</dbReference>
<evidence type="ECO:0000256" key="1">
    <source>
        <dbReference type="SAM" id="SignalP"/>
    </source>
</evidence>
<organism evidence="3 4">
    <name type="scientific">Candidatus Caccousia stercoris</name>
    <dbReference type="NCBI Taxonomy" id="2840723"/>
    <lineage>
        <taxon>Bacteria</taxon>
        <taxon>Bacillati</taxon>
        <taxon>Bacillota</taxon>
        <taxon>Clostridia</taxon>
        <taxon>Eubacteriales</taxon>
        <taxon>Oscillospiraceae</taxon>
        <taxon>Oscillospiraceae incertae sedis</taxon>
        <taxon>Candidatus Caccousia</taxon>
    </lineage>
</organism>
<sequence length="174" mass="19179">MKKLLLAACCLLALCGCICGCMRKEETPAADGAVSQPVLSMQEEQMDLDSGDEGTVSEWGLTFTVRDATPTGATLIWEQSGGSPTGELETGSDFFLERLEDGEWEAVPYVASNIAWTAEGYLVPMGETVEKTVNWEWIYGELSTGEYRVCKDFSDFRETADYDTKTLRAPFVLE</sequence>
<dbReference type="AlphaFoldDB" id="A0A9D1FR51"/>
<reference evidence="3" key="2">
    <citation type="journal article" date="2021" name="PeerJ">
        <title>Extensive microbial diversity within the chicken gut microbiome revealed by metagenomics and culture.</title>
        <authorList>
            <person name="Gilroy R."/>
            <person name="Ravi A."/>
            <person name="Getino M."/>
            <person name="Pursley I."/>
            <person name="Horton D.L."/>
            <person name="Alikhan N.F."/>
            <person name="Baker D."/>
            <person name="Gharbi K."/>
            <person name="Hall N."/>
            <person name="Watson M."/>
            <person name="Adriaenssens E.M."/>
            <person name="Foster-Nyarko E."/>
            <person name="Jarju S."/>
            <person name="Secka A."/>
            <person name="Antonio M."/>
            <person name="Oren A."/>
            <person name="Chaudhuri R.R."/>
            <person name="La Ragione R."/>
            <person name="Hildebrand F."/>
            <person name="Pallen M.J."/>
        </authorList>
    </citation>
    <scope>NUCLEOTIDE SEQUENCE</scope>
    <source>
        <strain evidence="3">6086</strain>
    </source>
</reference>
<dbReference type="InterPro" id="IPR046878">
    <property type="entry name" value="Big_14"/>
</dbReference>
<proteinExistence type="predicted"/>
<accession>A0A9D1FR51</accession>
<feature type="signal peptide" evidence="1">
    <location>
        <begin position="1"/>
        <end position="23"/>
    </location>
</feature>